<evidence type="ECO:0000313" key="2">
    <source>
        <dbReference type="EMBL" id="KKL20481.1"/>
    </source>
</evidence>
<sequence>VTTAVRSGGYAFTRSSSALGPSASCLSLAGSTRRTWRRGLKTLRMFGLIWPRLTNGSSSNSDKTGTTASTNTAPAVLTKLVTHSYVMRNKWSLFMYASQGEFESFIQGLVIGFVMAGLAGLLFKWASG</sequence>
<feature type="non-terminal residue" evidence="2">
    <location>
        <position position="1"/>
    </location>
</feature>
<comment type="caution">
    <text evidence="2">The sequence shown here is derived from an EMBL/GenBank/DDBJ whole genome shotgun (WGS) entry which is preliminary data.</text>
</comment>
<name>A0A0F9DS37_9ZZZZ</name>
<proteinExistence type="predicted"/>
<keyword evidence="1" id="KW-1133">Transmembrane helix</keyword>
<dbReference type="EMBL" id="LAZR01038082">
    <property type="protein sequence ID" value="KKL20481.1"/>
    <property type="molecule type" value="Genomic_DNA"/>
</dbReference>
<keyword evidence="1" id="KW-0812">Transmembrane</keyword>
<dbReference type="AlphaFoldDB" id="A0A0F9DS37"/>
<protein>
    <submittedName>
        <fullName evidence="2">Uncharacterized protein</fullName>
    </submittedName>
</protein>
<accession>A0A0F9DS37</accession>
<reference evidence="2" key="1">
    <citation type="journal article" date="2015" name="Nature">
        <title>Complex archaea that bridge the gap between prokaryotes and eukaryotes.</title>
        <authorList>
            <person name="Spang A."/>
            <person name="Saw J.H."/>
            <person name="Jorgensen S.L."/>
            <person name="Zaremba-Niedzwiedzka K."/>
            <person name="Martijn J."/>
            <person name="Lind A.E."/>
            <person name="van Eijk R."/>
            <person name="Schleper C."/>
            <person name="Guy L."/>
            <person name="Ettema T.J."/>
        </authorList>
    </citation>
    <scope>NUCLEOTIDE SEQUENCE</scope>
</reference>
<feature type="transmembrane region" description="Helical" evidence="1">
    <location>
        <begin position="105"/>
        <end position="123"/>
    </location>
</feature>
<gene>
    <name evidence="2" type="ORF">LCGC14_2454990</name>
</gene>
<organism evidence="2">
    <name type="scientific">marine sediment metagenome</name>
    <dbReference type="NCBI Taxonomy" id="412755"/>
    <lineage>
        <taxon>unclassified sequences</taxon>
        <taxon>metagenomes</taxon>
        <taxon>ecological metagenomes</taxon>
    </lineage>
</organism>
<evidence type="ECO:0000256" key="1">
    <source>
        <dbReference type="SAM" id="Phobius"/>
    </source>
</evidence>
<keyword evidence="1" id="KW-0472">Membrane</keyword>